<dbReference type="Proteomes" id="UP000192775">
    <property type="component" value="Chromosome"/>
</dbReference>
<keyword evidence="2" id="KW-1185">Reference proteome</keyword>
<dbReference type="Gene3D" id="3.40.50.2000">
    <property type="entry name" value="Glycogen Phosphorylase B"/>
    <property type="match status" value="2"/>
</dbReference>
<evidence type="ECO:0000313" key="2">
    <source>
        <dbReference type="Proteomes" id="UP000192775"/>
    </source>
</evidence>
<dbReference type="AlphaFoldDB" id="A0A1X9LJ30"/>
<dbReference type="SUPFAM" id="SSF53756">
    <property type="entry name" value="UDP-Glycosyltransferase/glycogen phosphorylase"/>
    <property type="match status" value="1"/>
</dbReference>
<sequence>MTTTTPAVPAPHVATLRVPAVPVPALHVPADAQHGVTIYARRLAEQLGVAGVASPEAGDGALHVHFTDRLWGSDPADAAAVFEAVAASRRVTVTLHDLPQPSDGERNLPRRADCYRRVVGAAAGVVCNSAHEAALLQRFADEAVVATVIPLPVERAGRTAAPADLDPAADPDGSSIAILGFVYPGKGHEPTVRAAADLRTRHAGLRVEALGRPSAGHEGDVAQLERLAAELEVGFEVTGYLDDEAFLERCRRASVPVIAHEHVSASGSLASWLDAGRRPIVVRSAYMAEMAALHPGALTLVDREDLAGAISRALERPGSTWLDDSARLGPDLATTAESYRRFWAEHLA</sequence>
<protein>
    <submittedName>
        <fullName evidence="1">Uncharacterized protein</fullName>
    </submittedName>
</protein>
<dbReference type="EMBL" id="CP020715">
    <property type="protein sequence ID" value="ARJ03931.1"/>
    <property type="molecule type" value="Genomic_DNA"/>
</dbReference>
<dbReference type="KEGG" id="cphy:B5808_00795"/>
<accession>A0A1X9LJ30</accession>
<reference evidence="1 2" key="1">
    <citation type="submission" date="2017-04" db="EMBL/GenBank/DDBJ databases">
        <authorList>
            <person name="Afonso C.L."/>
            <person name="Miller P.J."/>
            <person name="Scott M.A."/>
            <person name="Spackman E."/>
            <person name="Goraichik I."/>
            <person name="Dimitrov K.M."/>
            <person name="Suarez D.L."/>
            <person name="Swayne D.E."/>
        </authorList>
    </citation>
    <scope>NUCLEOTIDE SEQUENCE [LARGE SCALE GENOMIC DNA]</scope>
    <source>
        <strain evidence="2">XA(T)</strain>
    </source>
</reference>
<organism evidence="1 2">
    <name type="scientific">Cnuibacter physcomitrellae</name>
    <dbReference type="NCBI Taxonomy" id="1619308"/>
    <lineage>
        <taxon>Bacteria</taxon>
        <taxon>Bacillati</taxon>
        <taxon>Actinomycetota</taxon>
        <taxon>Actinomycetes</taxon>
        <taxon>Micrococcales</taxon>
        <taxon>Microbacteriaceae</taxon>
        <taxon>Cnuibacter</taxon>
    </lineage>
</organism>
<evidence type="ECO:0000313" key="1">
    <source>
        <dbReference type="EMBL" id="ARJ03931.1"/>
    </source>
</evidence>
<proteinExistence type="predicted"/>
<dbReference type="RefSeq" id="WP_085017743.1">
    <property type="nucleotide sequence ID" value="NZ_BMHD01000001.1"/>
</dbReference>
<gene>
    <name evidence="1" type="ORF">B5808_00795</name>
</gene>
<dbReference type="STRING" id="1619308.B5808_00795"/>
<name>A0A1X9LJ30_9MICO</name>